<dbReference type="RefSeq" id="WP_041895490.1">
    <property type="nucleotide sequence ID" value="NZ_CP010086.2"/>
</dbReference>
<dbReference type="KEGG" id="cbei:LF65_01630"/>
<evidence type="ECO:0000256" key="5">
    <source>
        <dbReference type="ARBA" id="ARBA00022741"/>
    </source>
</evidence>
<evidence type="ECO:0000256" key="1">
    <source>
        <dbReference type="ARBA" id="ARBA00004651"/>
    </source>
</evidence>
<feature type="transmembrane region" description="Helical" evidence="9">
    <location>
        <begin position="12"/>
        <end position="32"/>
    </location>
</feature>
<protein>
    <submittedName>
        <fullName evidence="12">Multidrug ABC transporter ATP-binding protein</fullName>
    </submittedName>
</protein>
<gene>
    <name evidence="12" type="ORF">LF65_01630</name>
</gene>
<dbReference type="STRING" id="1520.LF65_01630"/>
<dbReference type="SUPFAM" id="SSF90123">
    <property type="entry name" value="ABC transporter transmembrane region"/>
    <property type="match status" value="1"/>
</dbReference>
<keyword evidence="2" id="KW-0813">Transport</keyword>
<dbReference type="FunFam" id="3.40.50.300:FF:000854">
    <property type="entry name" value="Multidrug ABC transporter ATP-binding protein"/>
    <property type="match status" value="1"/>
</dbReference>
<accession>A0A0B5QBD5</accession>
<evidence type="ECO:0000256" key="4">
    <source>
        <dbReference type="ARBA" id="ARBA00022692"/>
    </source>
</evidence>
<dbReference type="CDD" id="cd18548">
    <property type="entry name" value="ABC_6TM_Tm287_like"/>
    <property type="match status" value="1"/>
</dbReference>
<feature type="domain" description="ABC transporter" evidence="10">
    <location>
        <begin position="348"/>
        <end position="583"/>
    </location>
</feature>
<dbReference type="InterPro" id="IPR003593">
    <property type="entry name" value="AAA+_ATPase"/>
</dbReference>
<dbReference type="PROSITE" id="PS00211">
    <property type="entry name" value="ABC_TRANSPORTER_1"/>
    <property type="match status" value="1"/>
</dbReference>
<dbReference type="OrthoDB" id="9762778at2"/>
<evidence type="ECO:0000313" key="13">
    <source>
        <dbReference type="Proteomes" id="UP000031866"/>
    </source>
</evidence>
<proteinExistence type="predicted"/>
<dbReference type="GO" id="GO:0005886">
    <property type="term" value="C:plasma membrane"/>
    <property type="evidence" value="ECO:0007669"/>
    <property type="project" value="UniProtKB-SubCell"/>
</dbReference>
<feature type="domain" description="ABC transmembrane type-1" evidence="11">
    <location>
        <begin position="16"/>
        <end position="314"/>
    </location>
</feature>
<dbReference type="Pfam" id="PF00005">
    <property type="entry name" value="ABC_tran"/>
    <property type="match status" value="1"/>
</dbReference>
<dbReference type="Gene3D" id="1.20.1560.10">
    <property type="entry name" value="ABC transporter type 1, transmembrane domain"/>
    <property type="match status" value="1"/>
</dbReference>
<dbReference type="InterPro" id="IPR036640">
    <property type="entry name" value="ABC1_TM_sf"/>
</dbReference>
<dbReference type="PROSITE" id="PS50893">
    <property type="entry name" value="ABC_TRANSPORTER_2"/>
    <property type="match status" value="1"/>
</dbReference>
<feature type="transmembrane region" description="Helical" evidence="9">
    <location>
        <begin position="67"/>
        <end position="92"/>
    </location>
</feature>
<dbReference type="PROSITE" id="PS50929">
    <property type="entry name" value="ABC_TM1F"/>
    <property type="match status" value="1"/>
</dbReference>
<evidence type="ECO:0000313" key="12">
    <source>
        <dbReference type="EMBL" id="AJG98235.1"/>
    </source>
</evidence>
<dbReference type="SUPFAM" id="SSF52540">
    <property type="entry name" value="P-loop containing nucleoside triphosphate hydrolases"/>
    <property type="match status" value="1"/>
</dbReference>
<sequence length="591" mass="65273">MIKLSRFLKQYTVYIIIIVLLTFMQLLANLYLPALMADIVDKGIVQKDVVQTISFLGYSGEYKGIDYILRVGAIMLLISAGGAICTVATSFLSSRTAMGFARIIRNKLFIKIEGFSLQEFDKLGTATLITRTTNDVTQVQSATIMMFSIAITAPLTALGGVIMALREDRTLTWIFAVVIPLLMVLIAFTLKFVMPLFKLMQVKIDKLNLVLRENLTGIRVVRAFNRTNTEKIRFDDANKDLMNNAIKVNKIMAILSPLNMLIMNVTIVAVIWFGSIRVGLGNIEVGSLIAFMQYGIQILFGFAMLSMVFIMIPRAQVSALRINEVLEMESEIQDSENPMLNKNEGGYVEFKDVSFSYPGAEQEAISNITFSAKPGEITAIIGGTGSGKSTLINMIPRFYDVTKGEVLVDGINVRKMSQESIRAKIGFVPQKTVLFSGTITENIKYGKDDATIEEIKHAATIAQASDFINEMENGYEHVIAQGGANVSGGQKQRLSIARALVRKPEIYIFDDSFSALDFKTDANLRAALKKETTKSTVILVAQRVATVMDVDRIIVLDEGKIAGIGTHKELLNSCKVYSEIVSSQLSEEELS</sequence>
<dbReference type="GO" id="GO:0015421">
    <property type="term" value="F:ABC-type oligopeptide transporter activity"/>
    <property type="evidence" value="ECO:0007669"/>
    <property type="project" value="TreeGrafter"/>
</dbReference>
<dbReference type="AlphaFoldDB" id="A0A0B5QBD5"/>
<dbReference type="InterPro" id="IPR003439">
    <property type="entry name" value="ABC_transporter-like_ATP-bd"/>
</dbReference>
<keyword evidence="4 9" id="KW-0812">Transmembrane</keyword>
<dbReference type="InterPro" id="IPR039421">
    <property type="entry name" value="Type_1_exporter"/>
</dbReference>
<evidence type="ECO:0000259" key="11">
    <source>
        <dbReference type="PROSITE" id="PS50929"/>
    </source>
</evidence>
<keyword evidence="5" id="KW-0547">Nucleotide-binding</keyword>
<organism evidence="12 13">
    <name type="scientific">Clostridium beijerinckii</name>
    <name type="common">Clostridium MP</name>
    <dbReference type="NCBI Taxonomy" id="1520"/>
    <lineage>
        <taxon>Bacteria</taxon>
        <taxon>Bacillati</taxon>
        <taxon>Bacillota</taxon>
        <taxon>Clostridia</taxon>
        <taxon>Eubacteriales</taxon>
        <taxon>Clostridiaceae</taxon>
        <taxon>Clostridium</taxon>
    </lineage>
</organism>
<dbReference type="Gene3D" id="3.40.50.300">
    <property type="entry name" value="P-loop containing nucleotide triphosphate hydrolases"/>
    <property type="match status" value="1"/>
</dbReference>
<feature type="transmembrane region" description="Helical" evidence="9">
    <location>
        <begin position="294"/>
        <end position="312"/>
    </location>
</feature>
<evidence type="ECO:0000259" key="10">
    <source>
        <dbReference type="PROSITE" id="PS50893"/>
    </source>
</evidence>
<keyword evidence="8 9" id="KW-0472">Membrane</keyword>
<dbReference type="GO" id="GO:0005524">
    <property type="term" value="F:ATP binding"/>
    <property type="evidence" value="ECO:0007669"/>
    <property type="project" value="UniProtKB-KW"/>
</dbReference>
<evidence type="ECO:0000256" key="7">
    <source>
        <dbReference type="ARBA" id="ARBA00022989"/>
    </source>
</evidence>
<feature type="transmembrane region" description="Helical" evidence="9">
    <location>
        <begin position="171"/>
        <end position="193"/>
    </location>
</feature>
<dbReference type="SMART" id="SM00382">
    <property type="entry name" value="AAA"/>
    <property type="match status" value="1"/>
</dbReference>
<evidence type="ECO:0000256" key="3">
    <source>
        <dbReference type="ARBA" id="ARBA00022475"/>
    </source>
</evidence>
<dbReference type="Pfam" id="PF00664">
    <property type="entry name" value="ABC_membrane"/>
    <property type="match status" value="1"/>
</dbReference>
<feature type="transmembrane region" description="Helical" evidence="9">
    <location>
        <begin position="251"/>
        <end position="274"/>
    </location>
</feature>
<dbReference type="InterPro" id="IPR011527">
    <property type="entry name" value="ABC1_TM_dom"/>
</dbReference>
<name>A0A0B5QBD5_CLOBE</name>
<comment type="subcellular location">
    <subcellularLocation>
        <location evidence="1">Cell membrane</location>
        <topology evidence="1">Multi-pass membrane protein</topology>
    </subcellularLocation>
</comment>
<evidence type="ECO:0000256" key="2">
    <source>
        <dbReference type="ARBA" id="ARBA00022448"/>
    </source>
</evidence>
<dbReference type="Proteomes" id="UP000031866">
    <property type="component" value="Chromosome"/>
</dbReference>
<reference evidence="13" key="1">
    <citation type="submission" date="2014-12" db="EMBL/GenBank/DDBJ databases">
        <title>Genome sequence of Clostridium beijerinckii strain 59B.</title>
        <authorList>
            <person name="Little G.T."/>
            <person name="Minton N.P."/>
        </authorList>
    </citation>
    <scope>NUCLEOTIDE SEQUENCE [LARGE SCALE GENOMIC DNA]</scope>
    <source>
        <strain evidence="13">59B</strain>
    </source>
</reference>
<keyword evidence="7 9" id="KW-1133">Transmembrane helix</keyword>
<evidence type="ECO:0000256" key="8">
    <source>
        <dbReference type="ARBA" id="ARBA00023136"/>
    </source>
</evidence>
<evidence type="ECO:0000256" key="6">
    <source>
        <dbReference type="ARBA" id="ARBA00022840"/>
    </source>
</evidence>
<dbReference type="InterPro" id="IPR017871">
    <property type="entry name" value="ABC_transporter-like_CS"/>
</dbReference>
<dbReference type="InterPro" id="IPR027417">
    <property type="entry name" value="P-loop_NTPase"/>
</dbReference>
<keyword evidence="3" id="KW-1003">Cell membrane</keyword>
<keyword evidence="6 12" id="KW-0067">ATP-binding</keyword>
<dbReference type="GO" id="GO:0016887">
    <property type="term" value="F:ATP hydrolysis activity"/>
    <property type="evidence" value="ECO:0007669"/>
    <property type="project" value="InterPro"/>
</dbReference>
<evidence type="ECO:0000256" key="9">
    <source>
        <dbReference type="SAM" id="Phobius"/>
    </source>
</evidence>
<dbReference type="PANTHER" id="PTHR43394">
    <property type="entry name" value="ATP-DEPENDENT PERMEASE MDL1, MITOCHONDRIAL"/>
    <property type="match status" value="1"/>
</dbReference>
<dbReference type="PANTHER" id="PTHR43394:SF1">
    <property type="entry name" value="ATP-BINDING CASSETTE SUB-FAMILY B MEMBER 10, MITOCHONDRIAL"/>
    <property type="match status" value="1"/>
</dbReference>
<dbReference type="EMBL" id="CP010086">
    <property type="protein sequence ID" value="AJG98235.1"/>
    <property type="molecule type" value="Genomic_DNA"/>
</dbReference>
<feature type="transmembrane region" description="Helical" evidence="9">
    <location>
        <begin position="144"/>
        <end position="165"/>
    </location>
</feature>